<dbReference type="InterPro" id="IPR023408">
    <property type="entry name" value="MscS_beta-dom_sf"/>
</dbReference>
<evidence type="ECO:0000259" key="10">
    <source>
        <dbReference type="Pfam" id="PF21088"/>
    </source>
</evidence>
<dbReference type="EMBL" id="JAPRAT010000034">
    <property type="protein sequence ID" value="MCZ0704364.1"/>
    <property type="molecule type" value="Genomic_DNA"/>
</dbReference>
<accession>A0A9J6RG20</accession>
<feature type="domain" description="Mechanosensitive ion channel MscS C-terminal" evidence="9">
    <location>
        <begin position="254"/>
        <end position="339"/>
    </location>
</feature>
<keyword evidence="5 7" id="KW-1133">Transmembrane helix</keyword>
<dbReference type="SUPFAM" id="SSF50182">
    <property type="entry name" value="Sm-like ribonucleoproteins"/>
    <property type="match status" value="1"/>
</dbReference>
<gene>
    <name evidence="11" type="ORF">OWO01_14235</name>
</gene>
<dbReference type="Pfam" id="PF00924">
    <property type="entry name" value="MS_channel_2nd"/>
    <property type="match status" value="1"/>
</dbReference>
<dbReference type="Proteomes" id="UP001084197">
    <property type="component" value="Unassembled WGS sequence"/>
</dbReference>
<comment type="similarity">
    <text evidence="2">Belongs to the MscS (TC 1.A.23) family.</text>
</comment>
<comment type="subcellular location">
    <subcellularLocation>
        <location evidence="1">Cell membrane</location>
        <topology evidence="1">Multi-pass membrane protein</topology>
    </subcellularLocation>
</comment>
<feature type="transmembrane region" description="Helical" evidence="7">
    <location>
        <begin position="59"/>
        <end position="78"/>
    </location>
</feature>
<dbReference type="Gene3D" id="1.10.287.1260">
    <property type="match status" value="1"/>
</dbReference>
<keyword evidence="6 7" id="KW-0472">Membrane</keyword>
<dbReference type="PANTHER" id="PTHR30347:SF1">
    <property type="entry name" value="MECHANOSENSITIVE CHANNEL MSCK"/>
    <property type="match status" value="1"/>
</dbReference>
<dbReference type="GO" id="GO:0005886">
    <property type="term" value="C:plasma membrane"/>
    <property type="evidence" value="ECO:0007669"/>
    <property type="project" value="UniProtKB-SubCell"/>
</dbReference>
<dbReference type="AlphaFoldDB" id="A0A9J6RG20"/>
<evidence type="ECO:0000256" key="3">
    <source>
        <dbReference type="ARBA" id="ARBA00022475"/>
    </source>
</evidence>
<evidence type="ECO:0000256" key="1">
    <source>
        <dbReference type="ARBA" id="ARBA00004651"/>
    </source>
</evidence>
<organism evidence="11 12">
    <name type="scientific">Natronobacillus azotifigens</name>
    <dbReference type="NCBI Taxonomy" id="472978"/>
    <lineage>
        <taxon>Bacteria</taxon>
        <taxon>Bacillati</taxon>
        <taxon>Bacillota</taxon>
        <taxon>Bacilli</taxon>
        <taxon>Bacillales</taxon>
        <taxon>Bacillaceae</taxon>
        <taxon>Natronobacillus</taxon>
    </lineage>
</organism>
<dbReference type="RefSeq" id="WP_268781133.1">
    <property type="nucleotide sequence ID" value="NZ_JAPRAT010000034.1"/>
</dbReference>
<sequence length="364" mass="42016">MQSFIESARQYDGFQEVVFIGIMFLSILFLRFALIYIFRKRAKGTVSQRKQIRYTVDWIVFYTIIIFIILYYGETGWMTRPLLTIGEIEITILLLIISFFIISFAHHLSKFTTQLFMPKIYERYQLDTGVQFTFNRVFHYIIMVIAIIVSISTVGIDLSAFTVFASVLGVGIGFGLQGLTANFVAGIILLFERPIKVGDRIIVDQIIGDVEQINMRATVIRSVNNEHIIVPNSYFLEEHVVNRSYQDPMMRLITPIGVSYGSDPELVRRLLLQVAHDEAAATDTVLLDPEPVVHFVAFGDSSLDFELFLWVSEARDLIKVKTNLNFRIYHILKEHQIEIPFPQRDLHLRSVDPTIYSQFEVKKK</sequence>
<evidence type="ECO:0000256" key="6">
    <source>
        <dbReference type="ARBA" id="ARBA00023136"/>
    </source>
</evidence>
<dbReference type="InterPro" id="IPR006685">
    <property type="entry name" value="MscS_channel_2nd"/>
</dbReference>
<proteinExistence type="inferred from homology"/>
<dbReference type="SUPFAM" id="SSF82689">
    <property type="entry name" value="Mechanosensitive channel protein MscS (YggB), C-terminal domain"/>
    <property type="match status" value="1"/>
</dbReference>
<dbReference type="Gene3D" id="2.30.30.60">
    <property type="match status" value="1"/>
</dbReference>
<keyword evidence="4 7" id="KW-0812">Transmembrane</keyword>
<evidence type="ECO:0000259" key="9">
    <source>
        <dbReference type="Pfam" id="PF21082"/>
    </source>
</evidence>
<dbReference type="InterPro" id="IPR049142">
    <property type="entry name" value="MS_channel_1st"/>
</dbReference>
<feature type="transmembrane region" description="Helical" evidence="7">
    <location>
        <begin position="17"/>
        <end position="38"/>
    </location>
</feature>
<evidence type="ECO:0000256" key="4">
    <source>
        <dbReference type="ARBA" id="ARBA00022692"/>
    </source>
</evidence>
<dbReference type="InterPro" id="IPR049278">
    <property type="entry name" value="MS_channel_C"/>
</dbReference>
<dbReference type="InterPro" id="IPR011066">
    <property type="entry name" value="MscS_channel_C_sf"/>
</dbReference>
<evidence type="ECO:0000313" key="12">
    <source>
        <dbReference type="Proteomes" id="UP001084197"/>
    </source>
</evidence>
<dbReference type="InterPro" id="IPR010920">
    <property type="entry name" value="LSM_dom_sf"/>
</dbReference>
<evidence type="ECO:0000256" key="5">
    <source>
        <dbReference type="ARBA" id="ARBA00022989"/>
    </source>
</evidence>
<evidence type="ECO:0000256" key="7">
    <source>
        <dbReference type="SAM" id="Phobius"/>
    </source>
</evidence>
<feature type="domain" description="Mechanosensitive ion channel transmembrane helices 2/3" evidence="10">
    <location>
        <begin position="139"/>
        <end position="177"/>
    </location>
</feature>
<evidence type="ECO:0000313" key="11">
    <source>
        <dbReference type="EMBL" id="MCZ0704364.1"/>
    </source>
</evidence>
<name>A0A9J6RG20_9BACI</name>
<evidence type="ECO:0000259" key="8">
    <source>
        <dbReference type="Pfam" id="PF00924"/>
    </source>
</evidence>
<dbReference type="Pfam" id="PF21082">
    <property type="entry name" value="MS_channel_3rd"/>
    <property type="match status" value="1"/>
</dbReference>
<protein>
    <submittedName>
        <fullName evidence="11">Mechanosensitive ion channel</fullName>
    </submittedName>
</protein>
<feature type="transmembrane region" description="Helical" evidence="7">
    <location>
        <begin position="90"/>
        <end position="109"/>
    </location>
</feature>
<dbReference type="InterPro" id="IPR052702">
    <property type="entry name" value="MscS-like_channel"/>
</dbReference>
<feature type="transmembrane region" description="Helical" evidence="7">
    <location>
        <begin position="137"/>
        <end position="156"/>
    </location>
</feature>
<feature type="transmembrane region" description="Helical" evidence="7">
    <location>
        <begin position="162"/>
        <end position="191"/>
    </location>
</feature>
<evidence type="ECO:0000256" key="2">
    <source>
        <dbReference type="ARBA" id="ARBA00008017"/>
    </source>
</evidence>
<dbReference type="GO" id="GO:0055085">
    <property type="term" value="P:transmembrane transport"/>
    <property type="evidence" value="ECO:0007669"/>
    <property type="project" value="InterPro"/>
</dbReference>
<feature type="domain" description="Mechanosensitive ion channel MscS" evidence="8">
    <location>
        <begin position="179"/>
        <end position="244"/>
    </location>
</feature>
<dbReference type="Pfam" id="PF21088">
    <property type="entry name" value="MS_channel_1st"/>
    <property type="match status" value="1"/>
</dbReference>
<dbReference type="PANTHER" id="PTHR30347">
    <property type="entry name" value="POTASSIUM CHANNEL RELATED"/>
    <property type="match status" value="1"/>
</dbReference>
<reference evidence="11" key="1">
    <citation type="submission" date="2022-11" db="EMBL/GenBank/DDBJ databases">
        <title>WGS of Natronobacillus azotifigens 24KS-1, an anaerobic diazotrophic haloalkaliphile from soda-rich habitats.</title>
        <authorList>
            <person name="Sorokin D.Y."/>
            <person name="Merkel A.Y."/>
        </authorList>
    </citation>
    <scope>NUCLEOTIDE SEQUENCE</scope>
    <source>
        <strain evidence="11">24KS-1</strain>
    </source>
</reference>
<dbReference type="InterPro" id="IPR011014">
    <property type="entry name" value="MscS_channel_TM-2"/>
</dbReference>
<comment type="caution">
    <text evidence="11">The sequence shown here is derived from an EMBL/GenBank/DDBJ whole genome shotgun (WGS) entry which is preliminary data.</text>
</comment>
<keyword evidence="12" id="KW-1185">Reference proteome</keyword>
<dbReference type="SUPFAM" id="SSF82861">
    <property type="entry name" value="Mechanosensitive channel protein MscS (YggB), transmembrane region"/>
    <property type="match status" value="1"/>
</dbReference>
<dbReference type="Gene3D" id="3.30.70.100">
    <property type="match status" value="1"/>
</dbReference>
<keyword evidence="3" id="KW-1003">Cell membrane</keyword>